<dbReference type="EMBL" id="GGEC01071466">
    <property type="protein sequence ID" value="MBX51950.1"/>
    <property type="molecule type" value="Transcribed_RNA"/>
</dbReference>
<evidence type="ECO:0000313" key="1">
    <source>
        <dbReference type="EMBL" id="MBX51950.1"/>
    </source>
</evidence>
<name>A0A2P2PB16_RHIMU</name>
<proteinExistence type="predicted"/>
<protein>
    <submittedName>
        <fullName evidence="1">Uncharacterized protein</fullName>
    </submittedName>
</protein>
<dbReference type="AlphaFoldDB" id="A0A2P2PB16"/>
<organism evidence="1">
    <name type="scientific">Rhizophora mucronata</name>
    <name type="common">Asiatic mangrove</name>
    <dbReference type="NCBI Taxonomy" id="61149"/>
    <lineage>
        <taxon>Eukaryota</taxon>
        <taxon>Viridiplantae</taxon>
        <taxon>Streptophyta</taxon>
        <taxon>Embryophyta</taxon>
        <taxon>Tracheophyta</taxon>
        <taxon>Spermatophyta</taxon>
        <taxon>Magnoliopsida</taxon>
        <taxon>eudicotyledons</taxon>
        <taxon>Gunneridae</taxon>
        <taxon>Pentapetalae</taxon>
        <taxon>rosids</taxon>
        <taxon>fabids</taxon>
        <taxon>Malpighiales</taxon>
        <taxon>Rhizophoraceae</taxon>
        <taxon>Rhizophora</taxon>
    </lineage>
</organism>
<accession>A0A2P2PB16</accession>
<reference evidence="1" key="1">
    <citation type="submission" date="2018-02" db="EMBL/GenBank/DDBJ databases">
        <title>Rhizophora mucronata_Transcriptome.</title>
        <authorList>
            <person name="Meera S.P."/>
            <person name="Sreeshan A."/>
            <person name="Augustine A."/>
        </authorList>
    </citation>
    <scope>NUCLEOTIDE SEQUENCE</scope>
    <source>
        <tissue evidence="1">Leaf</tissue>
    </source>
</reference>
<sequence>MIYGSMGLLPDLSKTQLVLVNLHLMR</sequence>